<keyword evidence="2" id="KW-0812">Transmembrane</keyword>
<keyword evidence="2" id="KW-1133">Transmembrane helix</keyword>
<feature type="transmembrane region" description="Helical" evidence="2">
    <location>
        <begin position="65"/>
        <end position="87"/>
    </location>
</feature>
<dbReference type="EMBL" id="MRCU01000014">
    <property type="protein sequence ID" value="RKK08129.1"/>
    <property type="molecule type" value="Genomic_DNA"/>
</dbReference>
<gene>
    <name evidence="3" type="ORF">BFJ65_g16790</name>
</gene>
<feature type="transmembrane region" description="Helical" evidence="2">
    <location>
        <begin position="34"/>
        <end position="53"/>
    </location>
</feature>
<accession>A0A3L6MW23</accession>
<reference evidence="3 4" key="1">
    <citation type="journal article" date="2018" name="Sci. Rep.">
        <title>Characterisation of pathogen-specific regions and novel effector candidates in Fusarium oxysporum f. sp. cepae.</title>
        <authorList>
            <person name="Armitage A.D."/>
            <person name="Taylor A."/>
            <person name="Sobczyk M.K."/>
            <person name="Baxter L."/>
            <person name="Greenfield B.P."/>
            <person name="Bates H.J."/>
            <person name="Wilson F."/>
            <person name="Jackson A.C."/>
            <person name="Ott S."/>
            <person name="Harrison R.J."/>
            <person name="Clarkson J.P."/>
        </authorList>
    </citation>
    <scope>NUCLEOTIDE SEQUENCE [LARGE SCALE GENOMIC DNA]</scope>
    <source>
        <strain evidence="3 4">FoC_Fus2</strain>
    </source>
</reference>
<dbReference type="Proteomes" id="UP000270866">
    <property type="component" value="Unassembled WGS sequence"/>
</dbReference>
<evidence type="ECO:0000256" key="1">
    <source>
        <dbReference type="SAM" id="MobiDB-lite"/>
    </source>
</evidence>
<dbReference type="AlphaFoldDB" id="A0A3L6MW23"/>
<keyword evidence="2" id="KW-0472">Membrane</keyword>
<evidence type="ECO:0000256" key="2">
    <source>
        <dbReference type="SAM" id="Phobius"/>
    </source>
</evidence>
<feature type="region of interest" description="Disordered" evidence="1">
    <location>
        <begin position="285"/>
        <end position="321"/>
    </location>
</feature>
<protein>
    <submittedName>
        <fullName evidence="3">Uncharacterized protein</fullName>
    </submittedName>
</protein>
<name>A0A3L6MW23_FUSOX</name>
<feature type="region of interest" description="Disordered" evidence="1">
    <location>
        <begin position="195"/>
        <end position="223"/>
    </location>
</feature>
<comment type="caution">
    <text evidence="3">The sequence shown here is derived from an EMBL/GenBank/DDBJ whole genome shotgun (WGS) entry which is preliminary data.</text>
</comment>
<proteinExistence type="predicted"/>
<feature type="compositionally biased region" description="Polar residues" evidence="1">
    <location>
        <begin position="295"/>
        <end position="321"/>
    </location>
</feature>
<feature type="compositionally biased region" description="Basic residues" evidence="1">
    <location>
        <begin position="195"/>
        <end position="208"/>
    </location>
</feature>
<evidence type="ECO:0000313" key="4">
    <source>
        <dbReference type="Proteomes" id="UP000270866"/>
    </source>
</evidence>
<evidence type="ECO:0000313" key="3">
    <source>
        <dbReference type="EMBL" id="RKK08129.1"/>
    </source>
</evidence>
<organism evidence="3 4">
    <name type="scientific">Fusarium oxysporum f. sp. cepae</name>
    <dbReference type="NCBI Taxonomy" id="396571"/>
    <lineage>
        <taxon>Eukaryota</taxon>
        <taxon>Fungi</taxon>
        <taxon>Dikarya</taxon>
        <taxon>Ascomycota</taxon>
        <taxon>Pezizomycotina</taxon>
        <taxon>Sordariomycetes</taxon>
        <taxon>Hypocreomycetidae</taxon>
        <taxon>Hypocreales</taxon>
        <taxon>Nectriaceae</taxon>
        <taxon>Fusarium</taxon>
        <taxon>Fusarium oxysporum species complex</taxon>
    </lineage>
</organism>
<sequence length="321" mass="36857">MQQEPAAHSRITDIAGIPLTPLDKWRTILSSSCLHLWFAMGWHDVLDIVMFFLPLAQQYRGFDHLLLIWLPFTQHHTMILNILWALLPAKTKLTSGYILPWFKVNLEPENPLLAFLYRHSNVRLVFKPDEVHFRLEIKVFQYTVMIWWNLSNTITTARSFSLYPLIHLSAWTMAGLGRALSLLAFESWKVKSPRSKQWNPKKGKNKNKGIKDITNTSDDESLPLPCQTSQTALVTGTASRAISRWALKVRQLPGYLIQARKRFQVNYKTLPYEHQACRPEALVNPLTNRGRPHETSSQGLPIFQQDQESSAGGTIASEWNT</sequence>